<keyword evidence="2" id="KW-1185">Reference proteome</keyword>
<evidence type="ECO:0000313" key="1">
    <source>
        <dbReference type="EMBL" id="CAG8827630.1"/>
    </source>
</evidence>
<name>A0A9N9KF93_9GLOM</name>
<dbReference type="Proteomes" id="UP000789405">
    <property type="component" value="Unassembled WGS sequence"/>
</dbReference>
<dbReference type="EMBL" id="CAJVPY010070040">
    <property type="protein sequence ID" value="CAG8827630.1"/>
    <property type="molecule type" value="Genomic_DNA"/>
</dbReference>
<reference evidence="1" key="1">
    <citation type="submission" date="2021-06" db="EMBL/GenBank/DDBJ databases">
        <authorList>
            <person name="Kallberg Y."/>
            <person name="Tangrot J."/>
            <person name="Rosling A."/>
        </authorList>
    </citation>
    <scope>NUCLEOTIDE SEQUENCE</scope>
    <source>
        <strain evidence="1">MA453B</strain>
    </source>
</reference>
<organism evidence="1 2">
    <name type="scientific">Dentiscutata erythropus</name>
    <dbReference type="NCBI Taxonomy" id="1348616"/>
    <lineage>
        <taxon>Eukaryota</taxon>
        <taxon>Fungi</taxon>
        <taxon>Fungi incertae sedis</taxon>
        <taxon>Mucoromycota</taxon>
        <taxon>Glomeromycotina</taxon>
        <taxon>Glomeromycetes</taxon>
        <taxon>Diversisporales</taxon>
        <taxon>Gigasporaceae</taxon>
        <taxon>Dentiscutata</taxon>
    </lineage>
</organism>
<protein>
    <submittedName>
        <fullName evidence="1">28017_t:CDS:1</fullName>
    </submittedName>
</protein>
<comment type="caution">
    <text evidence="1">The sequence shown here is derived from an EMBL/GenBank/DDBJ whole genome shotgun (WGS) entry which is preliminary data.</text>
</comment>
<dbReference type="AlphaFoldDB" id="A0A9N9KF93"/>
<accession>A0A9N9KF93</accession>
<gene>
    <name evidence="1" type="ORF">DERYTH_LOCUS28335</name>
</gene>
<sequence>NPNTNRKRPRNFSNIFPLATTSNKTTKAVLGNTSTSIRIQASMKTPTTRLTYSQAAQTDLKLLKTDAPEDEMEWASE</sequence>
<feature type="non-terminal residue" evidence="1">
    <location>
        <position position="1"/>
    </location>
</feature>
<proteinExistence type="predicted"/>
<feature type="non-terminal residue" evidence="1">
    <location>
        <position position="77"/>
    </location>
</feature>
<evidence type="ECO:0000313" key="2">
    <source>
        <dbReference type="Proteomes" id="UP000789405"/>
    </source>
</evidence>